<reference evidence="3 4" key="1">
    <citation type="submission" date="2014-05" db="EMBL/GenBank/DDBJ databases">
        <authorList>
            <person name="Daugherty S.C."/>
            <person name="Tallon L.J."/>
            <person name="Sadzewicz L."/>
            <person name="Kilian M."/>
            <person name="Tettelin H."/>
        </authorList>
    </citation>
    <scope>NUCLEOTIDE SEQUENCE [LARGE SCALE GENOMIC DNA]</scope>
    <source>
        <strain evidence="3 4">SK629</strain>
    </source>
</reference>
<evidence type="ECO:0000259" key="2">
    <source>
        <dbReference type="PROSITE" id="PS50943"/>
    </source>
</evidence>
<accession>A0A081Q6E9</accession>
<dbReference type="Gene3D" id="1.25.40.10">
    <property type="entry name" value="Tetratricopeptide repeat domain"/>
    <property type="match status" value="1"/>
</dbReference>
<dbReference type="PATRIC" id="fig|28037.95.peg.226"/>
<dbReference type="EMBL" id="JPFU01000003">
    <property type="protein sequence ID" value="KEQ38522.1"/>
    <property type="molecule type" value="Genomic_DNA"/>
</dbReference>
<dbReference type="InterPro" id="IPR001623">
    <property type="entry name" value="DnaJ_domain"/>
</dbReference>
<dbReference type="GO" id="GO:0003677">
    <property type="term" value="F:DNA binding"/>
    <property type="evidence" value="ECO:0007669"/>
    <property type="project" value="InterPro"/>
</dbReference>
<dbReference type="InterPro" id="IPR010982">
    <property type="entry name" value="Lambda_DNA-bd_dom_sf"/>
</dbReference>
<dbReference type="OrthoDB" id="2233180at2"/>
<name>A0A081Q6E9_STRMT</name>
<dbReference type="InterPro" id="IPR011990">
    <property type="entry name" value="TPR-like_helical_dom_sf"/>
</dbReference>
<dbReference type="PROSITE" id="PS50076">
    <property type="entry name" value="DNAJ_2"/>
    <property type="match status" value="1"/>
</dbReference>
<sequence length="306" mass="36288">MNKMNDLGDKVRLLREEKGLSRPVFCGDESELSVRQLVRIEKGEFRPTIKTLEYIAERLEIPSYVLMPDYKELPKRYQELKYFLLHHPDYGDKELQEQKEEYFDEIFENFYDDLPRDEKMIVDCLQAIDEVRATSNSLYGSGVIEDGLQDLLSRDVYKAEDLLKLRLYFNCQLMDGLNVGEIKESEHETILCFHDKLSSQVDKIEFDCLDLLRDSLLASLACIEIMGLFHYFKRAVETLNKIGQKTRDFQKQPIVLMVEWKYYIQMDYDTAKQKYEEAKMMARMFGNEKLIVSLDNEWSEDLERYC</sequence>
<proteinExistence type="predicted"/>
<dbReference type="InterPro" id="IPR040799">
    <property type="entry name" value="ComR_TPR"/>
</dbReference>
<protein>
    <submittedName>
        <fullName evidence="3">Helix-turn-helix family protein</fullName>
    </submittedName>
</protein>
<dbReference type="SUPFAM" id="SSF47413">
    <property type="entry name" value="lambda repressor-like DNA-binding domains"/>
    <property type="match status" value="1"/>
</dbReference>
<evidence type="ECO:0000313" key="4">
    <source>
        <dbReference type="Proteomes" id="UP000028090"/>
    </source>
</evidence>
<dbReference type="CDD" id="cd00093">
    <property type="entry name" value="HTH_XRE"/>
    <property type="match status" value="1"/>
</dbReference>
<comment type="caution">
    <text evidence="3">The sequence shown here is derived from an EMBL/GenBank/DDBJ whole genome shotgun (WGS) entry which is preliminary data.</text>
</comment>
<dbReference type="Proteomes" id="UP000028090">
    <property type="component" value="Unassembled WGS sequence"/>
</dbReference>
<dbReference type="RefSeq" id="WP_042900245.1">
    <property type="nucleotide sequence ID" value="NZ_JPFU01000003.1"/>
</dbReference>
<dbReference type="AlphaFoldDB" id="A0A081Q6E9"/>
<feature type="domain" description="HTH cro/C1-type" evidence="2">
    <location>
        <begin position="11"/>
        <end position="65"/>
    </location>
</feature>
<organism evidence="3 4">
    <name type="scientific">Streptococcus mitis</name>
    <dbReference type="NCBI Taxonomy" id="28037"/>
    <lineage>
        <taxon>Bacteria</taxon>
        <taxon>Bacillati</taxon>
        <taxon>Bacillota</taxon>
        <taxon>Bacilli</taxon>
        <taxon>Lactobacillales</taxon>
        <taxon>Streptococcaceae</taxon>
        <taxon>Streptococcus</taxon>
        <taxon>Streptococcus mitis group</taxon>
    </lineage>
</organism>
<dbReference type="InterPro" id="IPR001387">
    <property type="entry name" value="Cro/C1-type_HTH"/>
</dbReference>
<dbReference type="Pfam" id="PF18710">
    <property type="entry name" value="ComR_TPR"/>
    <property type="match status" value="1"/>
</dbReference>
<evidence type="ECO:0000259" key="1">
    <source>
        <dbReference type="PROSITE" id="PS50076"/>
    </source>
</evidence>
<dbReference type="PROSITE" id="PS50943">
    <property type="entry name" value="HTH_CROC1"/>
    <property type="match status" value="1"/>
</dbReference>
<gene>
    <name evidence="3" type="ORF">SK629_0255</name>
</gene>
<feature type="domain" description="J" evidence="1">
    <location>
        <begin position="54"/>
        <end position="132"/>
    </location>
</feature>
<evidence type="ECO:0000313" key="3">
    <source>
        <dbReference type="EMBL" id="KEQ38522.1"/>
    </source>
</evidence>